<keyword evidence="4 9" id="KW-0812">Transmembrane</keyword>
<evidence type="ECO:0000256" key="2">
    <source>
        <dbReference type="ARBA" id="ARBA00022448"/>
    </source>
</evidence>
<accession>A0A1F6T095</accession>
<dbReference type="Pfam" id="PF02416">
    <property type="entry name" value="TatA_B_E"/>
    <property type="match status" value="1"/>
</dbReference>
<evidence type="ECO:0000256" key="7">
    <source>
        <dbReference type="ARBA" id="ARBA00023010"/>
    </source>
</evidence>
<evidence type="ECO:0000256" key="10">
    <source>
        <dbReference type="SAM" id="MobiDB-lite"/>
    </source>
</evidence>
<evidence type="ECO:0000256" key="1">
    <source>
        <dbReference type="ARBA" id="ARBA00004162"/>
    </source>
</evidence>
<dbReference type="GO" id="GO:0033281">
    <property type="term" value="C:TAT protein transport complex"/>
    <property type="evidence" value="ECO:0007669"/>
    <property type="project" value="UniProtKB-UniRule"/>
</dbReference>
<comment type="similarity">
    <text evidence="9">Belongs to the TatA/E family.</text>
</comment>
<protein>
    <recommendedName>
        <fullName evidence="9">Sec-independent protein translocase protein TatA</fullName>
    </recommendedName>
</protein>
<feature type="compositionally biased region" description="Basic and acidic residues" evidence="10">
    <location>
        <begin position="70"/>
        <end position="82"/>
    </location>
</feature>
<name>A0A1F6T095_9PROT</name>
<dbReference type="AlphaFoldDB" id="A0A1F6T095"/>
<dbReference type="Proteomes" id="UP000178379">
    <property type="component" value="Unassembled WGS sequence"/>
</dbReference>
<evidence type="ECO:0000256" key="4">
    <source>
        <dbReference type="ARBA" id="ARBA00022692"/>
    </source>
</evidence>
<dbReference type="InterPro" id="IPR006312">
    <property type="entry name" value="TatA/E"/>
</dbReference>
<keyword evidence="5 9" id="KW-0653">Protein transport</keyword>
<comment type="subcellular location">
    <subcellularLocation>
        <location evidence="1 9">Cell membrane</location>
        <topology evidence="1 9">Single-pass membrane protein</topology>
    </subcellularLocation>
</comment>
<organism evidence="11 12">
    <name type="scientific">Candidatus Muproteobacteria bacterium RBG_16_62_13</name>
    <dbReference type="NCBI Taxonomy" id="1817756"/>
    <lineage>
        <taxon>Bacteria</taxon>
        <taxon>Pseudomonadati</taxon>
        <taxon>Pseudomonadota</taxon>
        <taxon>Candidatus Muproteobacteria</taxon>
    </lineage>
</organism>
<keyword evidence="8 9" id="KW-0472">Membrane</keyword>
<sequence>MGGFSWIHWVVVLVVVILIFGTKKLRNLGGDIGAAIRNFKTSVKEESEAKPDQPAADADNKQIPPSGRVIDVEASTKDKSKS</sequence>
<dbReference type="PANTHER" id="PTHR42982:SF1">
    <property type="entry name" value="SEC-INDEPENDENT PROTEIN TRANSLOCASE PROTEIN TATA"/>
    <property type="match status" value="1"/>
</dbReference>
<evidence type="ECO:0000313" key="11">
    <source>
        <dbReference type="EMBL" id="OGI38597.1"/>
    </source>
</evidence>
<dbReference type="STRING" id="1817756.A2140_05960"/>
<proteinExistence type="inferred from homology"/>
<evidence type="ECO:0000256" key="6">
    <source>
        <dbReference type="ARBA" id="ARBA00022989"/>
    </source>
</evidence>
<dbReference type="GO" id="GO:0043953">
    <property type="term" value="P:protein transport by the Tat complex"/>
    <property type="evidence" value="ECO:0007669"/>
    <property type="project" value="UniProtKB-UniRule"/>
</dbReference>
<keyword evidence="2 9" id="KW-0813">Transport</keyword>
<comment type="subunit">
    <text evidence="9">The Tat system comprises two distinct complexes: a TatABC complex, containing multiple copies of TatA, TatB and TatC subunits, and a separate TatA complex, containing only TatA subunits. Substrates initially bind to the TatABC complex, which probably triggers association of the separate TatA complex to form the active translocon.</text>
</comment>
<evidence type="ECO:0000256" key="8">
    <source>
        <dbReference type="ARBA" id="ARBA00023136"/>
    </source>
</evidence>
<dbReference type="InterPro" id="IPR003369">
    <property type="entry name" value="TatA/B/E"/>
</dbReference>
<gene>
    <name evidence="9" type="primary">tatA</name>
    <name evidence="11" type="ORF">A2140_05960</name>
</gene>
<dbReference type="NCBIfam" id="NF002813">
    <property type="entry name" value="PRK02958.1"/>
    <property type="match status" value="1"/>
</dbReference>
<dbReference type="EMBL" id="MFSQ01000116">
    <property type="protein sequence ID" value="OGI38597.1"/>
    <property type="molecule type" value="Genomic_DNA"/>
</dbReference>
<keyword evidence="6 9" id="KW-1133">Transmembrane helix</keyword>
<dbReference type="GO" id="GO:0008320">
    <property type="term" value="F:protein transmembrane transporter activity"/>
    <property type="evidence" value="ECO:0007669"/>
    <property type="project" value="UniProtKB-UniRule"/>
</dbReference>
<keyword evidence="3 9" id="KW-1003">Cell membrane</keyword>
<keyword evidence="7 9" id="KW-0811">Translocation</keyword>
<dbReference type="Gene3D" id="1.20.5.3310">
    <property type="match status" value="1"/>
</dbReference>
<dbReference type="PANTHER" id="PTHR42982">
    <property type="entry name" value="SEC-INDEPENDENT PROTEIN TRANSLOCASE PROTEIN TATA"/>
    <property type="match status" value="1"/>
</dbReference>
<reference evidence="11 12" key="1">
    <citation type="journal article" date="2016" name="Nat. Commun.">
        <title>Thousands of microbial genomes shed light on interconnected biogeochemical processes in an aquifer system.</title>
        <authorList>
            <person name="Anantharaman K."/>
            <person name="Brown C.T."/>
            <person name="Hug L.A."/>
            <person name="Sharon I."/>
            <person name="Castelle C.J."/>
            <person name="Probst A.J."/>
            <person name="Thomas B.C."/>
            <person name="Singh A."/>
            <person name="Wilkins M.J."/>
            <person name="Karaoz U."/>
            <person name="Brodie E.L."/>
            <person name="Williams K.H."/>
            <person name="Hubbard S.S."/>
            <person name="Banfield J.F."/>
        </authorList>
    </citation>
    <scope>NUCLEOTIDE SEQUENCE [LARGE SCALE GENOMIC DNA]</scope>
</reference>
<comment type="function">
    <text evidence="9">Part of the twin-arginine translocation (Tat) system that transports large folded proteins containing a characteristic twin-arginine motif in their signal peptide across membranes. TatA could form the protein-conducting channel of the Tat system.</text>
</comment>
<evidence type="ECO:0000256" key="5">
    <source>
        <dbReference type="ARBA" id="ARBA00022927"/>
    </source>
</evidence>
<evidence type="ECO:0000256" key="9">
    <source>
        <dbReference type="HAMAP-Rule" id="MF_00236"/>
    </source>
</evidence>
<dbReference type="NCBIfam" id="TIGR01411">
    <property type="entry name" value="tatAE"/>
    <property type="match status" value="1"/>
</dbReference>
<feature type="region of interest" description="Disordered" evidence="10">
    <location>
        <begin position="44"/>
        <end position="82"/>
    </location>
</feature>
<feature type="transmembrane region" description="Helical" evidence="9">
    <location>
        <begin position="6"/>
        <end position="22"/>
    </location>
</feature>
<dbReference type="HAMAP" id="MF_00236">
    <property type="entry name" value="TatA_E"/>
    <property type="match status" value="1"/>
</dbReference>
<comment type="caution">
    <text evidence="11">The sequence shown here is derived from an EMBL/GenBank/DDBJ whole genome shotgun (WGS) entry which is preliminary data.</text>
</comment>
<evidence type="ECO:0000256" key="3">
    <source>
        <dbReference type="ARBA" id="ARBA00022475"/>
    </source>
</evidence>
<evidence type="ECO:0000313" key="12">
    <source>
        <dbReference type="Proteomes" id="UP000178379"/>
    </source>
</evidence>